<evidence type="ECO:0000313" key="2">
    <source>
        <dbReference type="EMBL" id="KYN01356.1"/>
    </source>
</evidence>
<dbReference type="AlphaFoldDB" id="A0A195CKW0"/>
<dbReference type="Proteomes" id="UP000078542">
    <property type="component" value="Unassembled WGS sequence"/>
</dbReference>
<evidence type="ECO:0000313" key="3">
    <source>
        <dbReference type="Proteomes" id="UP000078542"/>
    </source>
</evidence>
<organism evidence="2 3">
    <name type="scientific">Cyphomyrmex costatus</name>
    <dbReference type="NCBI Taxonomy" id="456900"/>
    <lineage>
        <taxon>Eukaryota</taxon>
        <taxon>Metazoa</taxon>
        <taxon>Ecdysozoa</taxon>
        <taxon>Arthropoda</taxon>
        <taxon>Hexapoda</taxon>
        <taxon>Insecta</taxon>
        <taxon>Pterygota</taxon>
        <taxon>Neoptera</taxon>
        <taxon>Endopterygota</taxon>
        <taxon>Hymenoptera</taxon>
        <taxon>Apocrita</taxon>
        <taxon>Aculeata</taxon>
        <taxon>Formicoidea</taxon>
        <taxon>Formicidae</taxon>
        <taxon>Myrmicinae</taxon>
        <taxon>Cyphomyrmex</taxon>
    </lineage>
</organism>
<evidence type="ECO:0000256" key="1">
    <source>
        <dbReference type="SAM" id="MobiDB-lite"/>
    </source>
</evidence>
<accession>A0A195CKW0</accession>
<keyword evidence="3" id="KW-1185">Reference proteome</keyword>
<reference evidence="2 3" key="1">
    <citation type="submission" date="2016-03" db="EMBL/GenBank/DDBJ databases">
        <title>Cyphomyrmex costatus WGS genome.</title>
        <authorList>
            <person name="Nygaard S."/>
            <person name="Hu H."/>
            <person name="Boomsma J."/>
            <person name="Zhang G."/>
        </authorList>
    </citation>
    <scope>NUCLEOTIDE SEQUENCE [LARGE SCALE GENOMIC DNA]</scope>
    <source>
        <strain evidence="2">MS0001</strain>
        <tissue evidence="2">Whole body</tissue>
    </source>
</reference>
<name>A0A195CKW0_9HYME</name>
<feature type="compositionally biased region" description="Basic and acidic residues" evidence="1">
    <location>
        <begin position="48"/>
        <end position="76"/>
    </location>
</feature>
<feature type="region of interest" description="Disordered" evidence="1">
    <location>
        <begin position="48"/>
        <end position="77"/>
    </location>
</feature>
<protein>
    <submittedName>
        <fullName evidence="2">Uncharacterized protein</fullName>
    </submittedName>
</protein>
<gene>
    <name evidence="2" type="ORF">ALC62_07975</name>
</gene>
<dbReference type="EMBL" id="KQ977622">
    <property type="protein sequence ID" value="KYN01356.1"/>
    <property type="molecule type" value="Genomic_DNA"/>
</dbReference>
<proteinExistence type="predicted"/>
<sequence>MTSVNQPSAGGSEFIIITRGSRDATHGKSAADDNVATTPANYIVDIKAPRNDATERTNKRINERVRQADGQTDGRGEQNASADLVAYLWLRYPVVNKVPHGRDIGVYLRAVGAVVADGGGAVRGRWSTTLLARRRPPGRAPLKKHSN</sequence>